<protein>
    <submittedName>
        <fullName evidence="2">Helix-turn-helix domain-containing protein</fullName>
    </submittedName>
</protein>
<dbReference type="NCBIfam" id="TIGR01764">
    <property type="entry name" value="excise"/>
    <property type="match status" value="1"/>
</dbReference>
<dbReference type="EMBL" id="JAGIZB010000056">
    <property type="protein sequence ID" value="MBP0447764.1"/>
    <property type="molecule type" value="Genomic_DNA"/>
</dbReference>
<dbReference type="InterPro" id="IPR010093">
    <property type="entry name" value="SinI_DNA-bd"/>
</dbReference>
<evidence type="ECO:0000259" key="1">
    <source>
        <dbReference type="Pfam" id="PF12728"/>
    </source>
</evidence>
<feature type="domain" description="Helix-turn-helix" evidence="1">
    <location>
        <begin position="10"/>
        <end position="57"/>
    </location>
</feature>
<evidence type="ECO:0000313" key="2">
    <source>
        <dbReference type="EMBL" id="MBP0447764.1"/>
    </source>
</evidence>
<name>A0ABS4AL50_9PROT</name>
<evidence type="ECO:0000313" key="3">
    <source>
        <dbReference type="Proteomes" id="UP000681594"/>
    </source>
</evidence>
<dbReference type="Proteomes" id="UP000681594">
    <property type="component" value="Unassembled WGS sequence"/>
</dbReference>
<dbReference type="Pfam" id="PF12728">
    <property type="entry name" value="HTH_17"/>
    <property type="match status" value="1"/>
</dbReference>
<comment type="caution">
    <text evidence="2">The sequence shown here is derived from an EMBL/GenBank/DDBJ whole genome shotgun (WGS) entry which is preliminary data.</text>
</comment>
<organism evidence="2 3">
    <name type="scientific">Pararoseomonas baculiformis</name>
    <dbReference type="NCBI Taxonomy" id="2820812"/>
    <lineage>
        <taxon>Bacteria</taxon>
        <taxon>Pseudomonadati</taxon>
        <taxon>Pseudomonadota</taxon>
        <taxon>Alphaproteobacteria</taxon>
        <taxon>Acetobacterales</taxon>
        <taxon>Acetobacteraceae</taxon>
        <taxon>Pararoseomonas</taxon>
    </lineage>
</organism>
<accession>A0ABS4AL50</accession>
<reference evidence="2 3" key="1">
    <citation type="submission" date="2021-03" db="EMBL/GenBank/DDBJ databases">
        <authorList>
            <person name="So Y."/>
        </authorList>
    </citation>
    <scope>NUCLEOTIDE SEQUENCE [LARGE SCALE GENOMIC DNA]</scope>
    <source>
        <strain evidence="2 3">SSH11</strain>
    </source>
</reference>
<dbReference type="RefSeq" id="WP_209382030.1">
    <property type="nucleotide sequence ID" value="NZ_JAGIZB010000056.1"/>
</dbReference>
<proteinExistence type="predicted"/>
<gene>
    <name evidence="2" type="ORF">J8J14_23740</name>
</gene>
<dbReference type="InterPro" id="IPR041657">
    <property type="entry name" value="HTH_17"/>
</dbReference>
<keyword evidence="3" id="KW-1185">Reference proteome</keyword>
<sequence length="66" mass="7432">MTPREHLSAYSVLQASARTGLSRTMIHALIKRGDLQARKAGRRTLILADALDRYLRQLPMQDQGGR</sequence>